<accession>A0A7W0HUE1</accession>
<gene>
    <name evidence="2" type="ORF">HNR30_007077</name>
</gene>
<keyword evidence="1" id="KW-0472">Membrane</keyword>
<proteinExistence type="predicted"/>
<keyword evidence="1" id="KW-0812">Transmembrane</keyword>
<organism evidence="2 3">
    <name type="scientific">Nonomuraea soli</name>
    <dbReference type="NCBI Taxonomy" id="1032476"/>
    <lineage>
        <taxon>Bacteria</taxon>
        <taxon>Bacillati</taxon>
        <taxon>Actinomycetota</taxon>
        <taxon>Actinomycetes</taxon>
        <taxon>Streptosporangiales</taxon>
        <taxon>Streptosporangiaceae</taxon>
        <taxon>Nonomuraea</taxon>
    </lineage>
</organism>
<comment type="caution">
    <text evidence="2">The sequence shown here is derived from an EMBL/GenBank/DDBJ whole genome shotgun (WGS) entry which is preliminary data.</text>
</comment>
<evidence type="ECO:0000313" key="2">
    <source>
        <dbReference type="EMBL" id="MBA2895691.1"/>
    </source>
</evidence>
<evidence type="ECO:0000256" key="1">
    <source>
        <dbReference type="SAM" id="Phobius"/>
    </source>
</evidence>
<feature type="transmembrane region" description="Helical" evidence="1">
    <location>
        <begin position="6"/>
        <end position="29"/>
    </location>
</feature>
<protein>
    <submittedName>
        <fullName evidence="2">Uncharacterized protein</fullName>
    </submittedName>
</protein>
<dbReference type="Proteomes" id="UP000530928">
    <property type="component" value="Unassembled WGS sequence"/>
</dbReference>
<reference evidence="2 3" key="1">
    <citation type="submission" date="2020-07" db="EMBL/GenBank/DDBJ databases">
        <title>Genomic Encyclopedia of Type Strains, Phase IV (KMG-IV): sequencing the most valuable type-strain genomes for metagenomic binning, comparative biology and taxonomic classification.</title>
        <authorList>
            <person name="Goeker M."/>
        </authorList>
    </citation>
    <scope>NUCLEOTIDE SEQUENCE [LARGE SCALE GENOMIC DNA]</scope>
    <source>
        <strain evidence="2 3">DSM 45533</strain>
    </source>
</reference>
<evidence type="ECO:0000313" key="3">
    <source>
        <dbReference type="Proteomes" id="UP000530928"/>
    </source>
</evidence>
<dbReference type="EMBL" id="JACDUR010000007">
    <property type="protein sequence ID" value="MBA2895691.1"/>
    <property type="molecule type" value="Genomic_DNA"/>
</dbReference>
<dbReference type="AlphaFoldDB" id="A0A7W0HUE1"/>
<name>A0A7W0HUE1_9ACTN</name>
<dbReference type="RefSeq" id="WP_181614399.1">
    <property type="nucleotide sequence ID" value="NZ_BAABAM010000011.1"/>
</dbReference>
<keyword evidence="1" id="KW-1133">Transmembrane helix</keyword>
<sequence>MEHVFMLVMGILVVGGMAGALVTMALHGIKREEWPVLQRRRVIWKGFVVR</sequence>
<keyword evidence="3" id="KW-1185">Reference proteome</keyword>